<dbReference type="EMBL" id="SKBM01000011">
    <property type="protein sequence ID" value="TCZ61154.1"/>
    <property type="molecule type" value="Genomic_DNA"/>
</dbReference>
<dbReference type="OrthoDB" id="8085537at2"/>
<keyword evidence="2" id="KW-1185">Reference proteome</keyword>
<organism evidence="1 2">
    <name type="scientific">Roseicella aquatilis</name>
    <dbReference type="NCBI Taxonomy" id="2527868"/>
    <lineage>
        <taxon>Bacteria</taxon>
        <taxon>Pseudomonadati</taxon>
        <taxon>Pseudomonadota</taxon>
        <taxon>Alphaproteobacteria</taxon>
        <taxon>Acetobacterales</taxon>
        <taxon>Roseomonadaceae</taxon>
        <taxon>Roseicella</taxon>
    </lineage>
</organism>
<dbReference type="Proteomes" id="UP000295023">
    <property type="component" value="Unassembled WGS sequence"/>
</dbReference>
<dbReference type="AlphaFoldDB" id="A0A4V2WL45"/>
<comment type="caution">
    <text evidence="1">The sequence shown here is derived from an EMBL/GenBank/DDBJ whole genome shotgun (WGS) entry which is preliminary data.</text>
</comment>
<accession>A0A4V2WL45</accession>
<name>A0A4V2WL45_9PROT</name>
<gene>
    <name evidence="1" type="ORF">EXY23_13580</name>
</gene>
<proteinExistence type="predicted"/>
<evidence type="ECO:0008006" key="3">
    <source>
        <dbReference type="Google" id="ProtNLM"/>
    </source>
</evidence>
<dbReference type="RefSeq" id="WP_132289919.1">
    <property type="nucleotide sequence ID" value="NZ_SKBM01000011.1"/>
</dbReference>
<reference evidence="1 2" key="1">
    <citation type="submission" date="2019-03" db="EMBL/GenBank/DDBJ databases">
        <title>Paracraurococcus aquatilis NE82 genome sequence.</title>
        <authorList>
            <person name="Zhao Y."/>
            <person name="Du Z."/>
        </authorList>
    </citation>
    <scope>NUCLEOTIDE SEQUENCE [LARGE SCALE GENOMIC DNA]</scope>
    <source>
        <strain evidence="1 2">NE82</strain>
    </source>
</reference>
<protein>
    <recommendedName>
        <fullName evidence="3">DUF5615 domain-containing protein</fullName>
    </recommendedName>
</protein>
<evidence type="ECO:0000313" key="1">
    <source>
        <dbReference type="EMBL" id="TCZ61154.1"/>
    </source>
</evidence>
<evidence type="ECO:0000313" key="2">
    <source>
        <dbReference type="Proteomes" id="UP000295023"/>
    </source>
</evidence>
<sequence length="109" mass="11632">MPRVLLDENVPRGVLAAFPAGEATSVDLLGWKAIRNGELLRRAEAEGFAVLVTADRGIHRQNRMDRRGLALVVLPGNSWPRLRGRLAEIVAAAASAGPGTVVELDRAGD</sequence>